<evidence type="ECO:0000259" key="7">
    <source>
        <dbReference type="Pfam" id="PF25967"/>
    </source>
</evidence>
<proteinExistence type="inferred from homology"/>
<dbReference type="Gene3D" id="2.40.420.20">
    <property type="match status" value="1"/>
</dbReference>
<dbReference type="RefSeq" id="WP_173067713.1">
    <property type="nucleotide sequence ID" value="NZ_AP022853.1"/>
</dbReference>
<dbReference type="AlphaFoldDB" id="A0A6F8VEZ8"/>
<reference evidence="9" key="1">
    <citation type="submission" date="2020-03" db="EMBL/GenBank/DDBJ databases">
        <title>Complete genome sequence of sulfur-oxidizing bacterium skT11.</title>
        <authorList>
            <person name="Kanda M."/>
            <person name="Kojima H."/>
            <person name="Fukui M."/>
        </authorList>
    </citation>
    <scope>NUCLEOTIDE SEQUENCE [LARGE SCALE GENOMIC DNA]</scope>
    <source>
        <strain evidence="9">skT11</strain>
    </source>
</reference>
<feature type="domain" description="CusB-like beta-barrel" evidence="6">
    <location>
        <begin position="201"/>
        <end position="264"/>
    </location>
</feature>
<keyword evidence="9" id="KW-1185">Reference proteome</keyword>
<dbReference type="PANTHER" id="PTHR30469">
    <property type="entry name" value="MULTIDRUG RESISTANCE PROTEIN MDTA"/>
    <property type="match status" value="1"/>
</dbReference>
<evidence type="ECO:0000313" key="8">
    <source>
        <dbReference type="EMBL" id="BCB28393.1"/>
    </source>
</evidence>
<organism evidence="8 9">
    <name type="scientific">Sulfurimicrobium lacus</name>
    <dbReference type="NCBI Taxonomy" id="2715678"/>
    <lineage>
        <taxon>Bacteria</taxon>
        <taxon>Pseudomonadati</taxon>
        <taxon>Pseudomonadota</taxon>
        <taxon>Betaproteobacteria</taxon>
        <taxon>Nitrosomonadales</taxon>
        <taxon>Sulfuricellaceae</taxon>
        <taxon>Sulfurimicrobium</taxon>
    </lineage>
</organism>
<protein>
    <submittedName>
        <fullName evidence="8">Uncharacterized protein</fullName>
    </submittedName>
</protein>
<evidence type="ECO:0000313" key="9">
    <source>
        <dbReference type="Proteomes" id="UP000502260"/>
    </source>
</evidence>
<sequence length="354" mass="37729">MKTLSLVRLAALCLCAVPAISGCEKNSKEVQSGPPPAIITVTQAVARDVPVVERSIGEIDSVTTPKIGAEVAGRITKVFVDVGDPVTKGQLLSEIDATDYVADARRLKSDAITQQKLAARYRELAKKGFVSSSNLEGVEAQNISAREQYTRAAKNVLRTRIESPVDGRVDSRFISKGDWIDLGKPVFQIATSQALRIRLPFPETISHRIKMGQTVKLSTPTAPGETINGKIAQLRPTVGADSLSFDAIVEIDNPGDWRPGSSVNGEVLLETHSGAVTVPEESIVLRPAGDVAYVVADGKALQRVVKTGVKQEGYVEIIDGLRVGESVAVDGAGYLTDQGRVEIKQATPAAEPAK</sequence>
<feature type="domain" description="Multidrug resistance protein MdtA-like barrel-sandwich hybrid" evidence="5">
    <location>
        <begin position="66"/>
        <end position="189"/>
    </location>
</feature>
<dbReference type="SUPFAM" id="SSF111369">
    <property type="entry name" value="HlyD-like secretion proteins"/>
    <property type="match status" value="1"/>
</dbReference>
<dbReference type="PROSITE" id="PS51257">
    <property type="entry name" value="PROKAR_LIPOPROTEIN"/>
    <property type="match status" value="1"/>
</dbReference>
<dbReference type="InterPro" id="IPR058792">
    <property type="entry name" value="Beta-barrel_RND_2"/>
</dbReference>
<dbReference type="GO" id="GO:0015562">
    <property type="term" value="F:efflux transmembrane transporter activity"/>
    <property type="evidence" value="ECO:0007669"/>
    <property type="project" value="TreeGrafter"/>
</dbReference>
<dbReference type="InterPro" id="IPR058627">
    <property type="entry name" value="MdtA-like_C"/>
</dbReference>
<dbReference type="KEGG" id="slac:SKTS_32790"/>
<dbReference type="InterPro" id="IPR006143">
    <property type="entry name" value="RND_pump_MFP"/>
</dbReference>
<feature type="signal peptide" evidence="4">
    <location>
        <begin position="1"/>
        <end position="21"/>
    </location>
</feature>
<dbReference type="Pfam" id="PF25917">
    <property type="entry name" value="BSH_RND"/>
    <property type="match status" value="1"/>
</dbReference>
<evidence type="ECO:0000256" key="1">
    <source>
        <dbReference type="ARBA" id="ARBA00004196"/>
    </source>
</evidence>
<evidence type="ECO:0000256" key="2">
    <source>
        <dbReference type="ARBA" id="ARBA00009477"/>
    </source>
</evidence>
<dbReference type="Pfam" id="PF25954">
    <property type="entry name" value="Beta-barrel_RND_2"/>
    <property type="match status" value="1"/>
</dbReference>
<dbReference type="InterPro" id="IPR058625">
    <property type="entry name" value="MdtA-like_BSH"/>
</dbReference>
<dbReference type="PANTHER" id="PTHR30469:SF15">
    <property type="entry name" value="HLYD FAMILY OF SECRETION PROTEINS"/>
    <property type="match status" value="1"/>
</dbReference>
<dbReference type="Gene3D" id="2.40.50.100">
    <property type="match status" value="1"/>
</dbReference>
<keyword evidence="4" id="KW-0732">Signal</keyword>
<dbReference type="GO" id="GO:1990281">
    <property type="term" value="C:efflux pump complex"/>
    <property type="evidence" value="ECO:0007669"/>
    <property type="project" value="TreeGrafter"/>
</dbReference>
<evidence type="ECO:0000259" key="5">
    <source>
        <dbReference type="Pfam" id="PF25917"/>
    </source>
</evidence>
<dbReference type="EMBL" id="AP022853">
    <property type="protein sequence ID" value="BCB28393.1"/>
    <property type="molecule type" value="Genomic_DNA"/>
</dbReference>
<comment type="similarity">
    <text evidence="2">Belongs to the membrane fusion protein (MFP) (TC 8.A.1) family.</text>
</comment>
<comment type="subcellular location">
    <subcellularLocation>
        <location evidence="1">Cell envelope</location>
    </subcellularLocation>
</comment>
<name>A0A6F8VEZ8_9PROT</name>
<evidence type="ECO:0000256" key="3">
    <source>
        <dbReference type="ARBA" id="ARBA00022448"/>
    </source>
</evidence>
<keyword evidence="3" id="KW-0813">Transport</keyword>
<evidence type="ECO:0000259" key="6">
    <source>
        <dbReference type="Pfam" id="PF25954"/>
    </source>
</evidence>
<feature type="chain" id="PRO_5026176229" evidence="4">
    <location>
        <begin position="22"/>
        <end position="354"/>
    </location>
</feature>
<feature type="domain" description="Multidrug resistance protein MdtA-like C-terminal permuted SH3" evidence="7">
    <location>
        <begin position="275"/>
        <end position="333"/>
    </location>
</feature>
<accession>A0A6F8VEZ8</accession>
<evidence type="ECO:0000256" key="4">
    <source>
        <dbReference type="SAM" id="SignalP"/>
    </source>
</evidence>
<dbReference type="Proteomes" id="UP000502260">
    <property type="component" value="Chromosome"/>
</dbReference>
<gene>
    <name evidence="8" type="ORF">SKTS_32790</name>
</gene>
<dbReference type="NCBIfam" id="TIGR01730">
    <property type="entry name" value="RND_mfp"/>
    <property type="match status" value="1"/>
</dbReference>
<dbReference type="Gene3D" id="2.40.30.170">
    <property type="match status" value="1"/>
</dbReference>
<dbReference type="Pfam" id="PF25967">
    <property type="entry name" value="RND-MFP_C"/>
    <property type="match status" value="1"/>
</dbReference>